<dbReference type="EMBL" id="KB870805">
    <property type="protein sequence ID" value="EOA38903.1"/>
    <property type="molecule type" value="Genomic_DNA"/>
</dbReference>
<accession>R0IP15</accession>
<dbReference type="Pfam" id="PF09331">
    <property type="entry name" value="DUF1985"/>
    <property type="match status" value="1"/>
</dbReference>
<keyword evidence="4" id="KW-1185">Reference proteome</keyword>
<feature type="compositionally biased region" description="Basic and acidic residues" evidence="1">
    <location>
        <begin position="1"/>
        <end position="15"/>
    </location>
</feature>
<dbReference type="Proteomes" id="UP000029121">
    <property type="component" value="Unassembled WGS sequence"/>
</dbReference>
<feature type="domain" description="DUF1985" evidence="2">
    <location>
        <begin position="137"/>
        <end position="267"/>
    </location>
</feature>
<evidence type="ECO:0000259" key="2">
    <source>
        <dbReference type="Pfam" id="PF09331"/>
    </source>
</evidence>
<feature type="compositionally biased region" description="Basic residues" evidence="1">
    <location>
        <begin position="19"/>
        <end position="30"/>
    </location>
</feature>
<reference evidence="4" key="1">
    <citation type="journal article" date="2013" name="Nat. Genet.">
        <title>The Capsella rubella genome and the genomic consequences of rapid mating system evolution.</title>
        <authorList>
            <person name="Slotte T."/>
            <person name="Hazzouri K.M."/>
            <person name="Agren J.A."/>
            <person name="Koenig D."/>
            <person name="Maumus F."/>
            <person name="Guo Y.L."/>
            <person name="Steige K."/>
            <person name="Platts A.E."/>
            <person name="Escobar J.S."/>
            <person name="Newman L.K."/>
            <person name="Wang W."/>
            <person name="Mandakova T."/>
            <person name="Vello E."/>
            <person name="Smith L.M."/>
            <person name="Henz S.R."/>
            <person name="Steffen J."/>
            <person name="Takuno S."/>
            <person name="Brandvain Y."/>
            <person name="Coop G."/>
            <person name="Andolfatto P."/>
            <person name="Hu T.T."/>
            <person name="Blanchette M."/>
            <person name="Clark R.M."/>
            <person name="Quesneville H."/>
            <person name="Nordborg M."/>
            <person name="Gaut B.S."/>
            <person name="Lysak M.A."/>
            <person name="Jenkins J."/>
            <person name="Grimwood J."/>
            <person name="Chapman J."/>
            <person name="Prochnik S."/>
            <person name="Shu S."/>
            <person name="Rokhsar D."/>
            <person name="Schmutz J."/>
            <person name="Weigel D."/>
            <person name="Wright S.I."/>
        </authorList>
    </citation>
    <scope>NUCLEOTIDE SEQUENCE [LARGE SCALE GENOMIC DNA]</scope>
    <source>
        <strain evidence="4">cv. Monte Gargano</strain>
    </source>
</reference>
<organism evidence="3 4">
    <name type="scientific">Capsella rubella</name>
    <dbReference type="NCBI Taxonomy" id="81985"/>
    <lineage>
        <taxon>Eukaryota</taxon>
        <taxon>Viridiplantae</taxon>
        <taxon>Streptophyta</taxon>
        <taxon>Embryophyta</taxon>
        <taxon>Tracheophyta</taxon>
        <taxon>Spermatophyta</taxon>
        <taxon>Magnoliopsida</taxon>
        <taxon>eudicotyledons</taxon>
        <taxon>Gunneridae</taxon>
        <taxon>Pentapetalae</taxon>
        <taxon>rosids</taxon>
        <taxon>malvids</taxon>
        <taxon>Brassicales</taxon>
        <taxon>Brassicaceae</taxon>
        <taxon>Camelineae</taxon>
        <taxon>Capsella</taxon>
    </lineage>
</organism>
<evidence type="ECO:0000313" key="4">
    <source>
        <dbReference type="Proteomes" id="UP000029121"/>
    </source>
</evidence>
<feature type="region of interest" description="Disordered" evidence="1">
    <location>
        <begin position="1"/>
        <end position="30"/>
    </location>
</feature>
<proteinExistence type="predicted"/>
<name>R0IP15_9BRAS</name>
<gene>
    <name evidence="3" type="ORF">CARUB_v10011285mg</name>
</gene>
<dbReference type="PANTHER" id="PTHR48449">
    <property type="entry name" value="DUF1985 DOMAIN-CONTAINING PROTEIN"/>
    <property type="match status" value="1"/>
</dbReference>
<sequence length="362" mass="41884">MNVNDDMRRLNDETMPRSYQRRLQRRRRRQRRRTLRRRLNRLTDTSFSIIPMENQDSFGELKLPKLIQDDEQDSKGTIIQHSDWGLVERVKQALGIKLFEKLQQSFLGRVIEIASKIGDIKFSGKIFHFLMQRRLKTKGSTLWFVVDSQPIRFSLREFFLTTGIQCQAVDRDLQRKGKDLVKEQYFWTQGGQFTLSQIQNRLFRKVEDGEEEIEDEEKFCLGAVVLTEGILLTLSCQEKIPADRLEHASDFDMYTAQSWGKEAYVVLSSCIQKMNKKTWLKGAYDVKGFPIAITVWALSAVPVLGAAFGKRSNTSNSDYPLIFNWESTTAPSFSALVNFVKRMNNVEAKTIIGDENSLMTLP</sequence>
<evidence type="ECO:0000256" key="1">
    <source>
        <dbReference type="SAM" id="MobiDB-lite"/>
    </source>
</evidence>
<protein>
    <recommendedName>
        <fullName evidence="2">DUF1985 domain-containing protein</fullName>
    </recommendedName>
</protein>
<dbReference type="InterPro" id="IPR015410">
    <property type="entry name" value="DUF1985"/>
</dbReference>
<dbReference type="PANTHER" id="PTHR48449:SF1">
    <property type="entry name" value="DUF1985 DOMAIN-CONTAINING PROTEIN"/>
    <property type="match status" value="1"/>
</dbReference>
<dbReference type="AlphaFoldDB" id="R0IP15"/>
<evidence type="ECO:0000313" key="3">
    <source>
        <dbReference type="EMBL" id="EOA38903.1"/>
    </source>
</evidence>